<accession>A0ABP2K723</accession>
<protein>
    <submittedName>
        <fullName evidence="1">Uncharacterized protein</fullName>
    </submittedName>
</protein>
<name>A0ABP2K723_9ACTN</name>
<evidence type="ECO:0000313" key="2">
    <source>
        <dbReference type="Proteomes" id="UP000003179"/>
    </source>
</evidence>
<sequence>MASVHFCIIGQCRKIPIICLGQQTVPARIALLRHVARKRRSVWIWERSVSFHDHHGKKWKATTPHLPQQNVHNKPFFALKKSVDSESKKKSLRWTIWVLNLT</sequence>
<dbReference type="Proteomes" id="UP000003179">
    <property type="component" value="Unassembled WGS sequence"/>
</dbReference>
<reference evidence="1" key="1">
    <citation type="submission" date="2010-08" db="EMBL/GenBank/DDBJ databases">
        <authorList>
            <person name="Weinstock G."/>
            <person name="Sodergren E."/>
            <person name="Clifton S."/>
            <person name="Fulton L."/>
            <person name="Fulton B."/>
            <person name="Courtney L."/>
            <person name="Fronick C."/>
            <person name="Harrison M."/>
            <person name="Strong C."/>
            <person name="Farmer C."/>
            <person name="Delahaunty K."/>
            <person name="Markovic C."/>
            <person name="Hall O."/>
            <person name="Minx P."/>
            <person name="Tomlinson C."/>
            <person name="Mitreva M."/>
            <person name="Hou S."/>
            <person name="Chen J."/>
            <person name="Wollam A."/>
            <person name="Pepin K.H."/>
            <person name="Johnson M."/>
            <person name="Bhonagiri V."/>
            <person name="Zhang X."/>
            <person name="Suruliraj S."/>
            <person name="Warren W."/>
            <person name="Chinwalla A."/>
            <person name="Mardis E.R."/>
            <person name="Wilson R.K."/>
        </authorList>
    </citation>
    <scope>NUCLEOTIDE SEQUENCE [LARGE SCALE GENOMIC DNA]</scope>
    <source>
        <strain evidence="1">HL044PA1</strain>
    </source>
</reference>
<proteinExistence type="predicted"/>
<evidence type="ECO:0000313" key="1">
    <source>
        <dbReference type="EMBL" id="EFS92708.1"/>
    </source>
</evidence>
<gene>
    <name evidence="1" type="ORF">HMPREF9607_01239</name>
</gene>
<comment type="caution">
    <text evidence="1">The sequence shown here is derived from an EMBL/GenBank/DDBJ whole genome shotgun (WGS) entry which is preliminary data.</text>
</comment>
<organism evidence="1 2">
    <name type="scientific">Cutibacterium modestum HL044PA1</name>
    <dbReference type="NCBI Taxonomy" id="765109"/>
    <lineage>
        <taxon>Bacteria</taxon>
        <taxon>Bacillati</taxon>
        <taxon>Actinomycetota</taxon>
        <taxon>Actinomycetes</taxon>
        <taxon>Propionibacteriales</taxon>
        <taxon>Propionibacteriaceae</taxon>
        <taxon>Cutibacterium</taxon>
        <taxon>Cutibacterium modestum</taxon>
    </lineage>
</organism>
<keyword evidence="2" id="KW-1185">Reference proteome</keyword>
<dbReference type="EMBL" id="ADZU01000019">
    <property type="protein sequence ID" value="EFS92708.1"/>
    <property type="molecule type" value="Genomic_DNA"/>
</dbReference>